<feature type="compositionally biased region" description="Low complexity" evidence="1">
    <location>
        <begin position="65"/>
        <end position="77"/>
    </location>
</feature>
<feature type="compositionally biased region" description="Pro residues" evidence="1">
    <location>
        <begin position="1"/>
        <end position="12"/>
    </location>
</feature>
<evidence type="ECO:0000313" key="2">
    <source>
        <dbReference type="EMBL" id="MFD2262633.1"/>
    </source>
</evidence>
<accession>A0ABW5DND3</accession>
<evidence type="ECO:0008006" key="4">
    <source>
        <dbReference type="Google" id="ProtNLM"/>
    </source>
</evidence>
<dbReference type="EMBL" id="JBHUIP010000005">
    <property type="protein sequence ID" value="MFD2262633.1"/>
    <property type="molecule type" value="Genomic_DNA"/>
</dbReference>
<protein>
    <recommendedName>
        <fullName evidence="4">Flagellar hook-length control protein FliK</fullName>
    </recommendedName>
</protein>
<reference evidence="3" key="1">
    <citation type="journal article" date="2019" name="Int. J. Syst. Evol. Microbiol.">
        <title>The Global Catalogue of Microorganisms (GCM) 10K type strain sequencing project: providing services to taxonomists for standard genome sequencing and annotation.</title>
        <authorList>
            <consortium name="The Broad Institute Genomics Platform"/>
            <consortium name="The Broad Institute Genome Sequencing Center for Infectious Disease"/>
            <person name="Wu L."/>
            <person name="Ma J."/>
        </authorList>
    </citation>
    <scope>NUCLEOTIDE SEQUENCE [LARGE SCALE GENOMIC DNA]</scope>
    <source>
        <strain evidence="3">CGMCC 1.19062</strain>
    </source>
</reference>
<dbReference type="RefSeq" id="WP_379875598.1">
    <property type="nucleotide sequence ID" value="NZ_JBHUIP010000005.1"/>
</dbReference>
<proteinExistence type="predicted"/>
<name>A0ABW5DND3_9PROT</name>
<dbReference type="Proteomes" id="UP001597295">
    <property type="component" value="Unassembled WGS sequence"/>
</dbReference>
<feature type="region of interest" description="Disordered" evidence="1">
    <location>
        <begin position="1"/>
        <end position="101"/>
    </location>
</feature>
<evidence type="ECO:0000313" key="3">
    <source>
        <dbReference type="Proteomes" id="UP001597295"/>
    </source>
</evidence>
<gene>
    <name evidence="2" type="ORF">ACFSM5_07015</name>
</gene>
<comment type="caution">
    <text evidence="2">The sequence shown here is derived from an EMBL/GenBank/DDBJ whole genome shotgun (WGS) entry which is preliminary data.</text>
</comment>
<feature type="compositionally biased region" description="Polar residues" evidence="1">
    <location>
        <begin position="47"/>
        <end position="62"/>
    </location>
</feature>
<sequence>MLRPLPSAPQPAPAQAAPKAAMFQELKAEPAPVRTAPATSATPASSQVISQPATPAPQTAVVSQAPLAAAPTVEAEAPAPPPPAAAPAPTPEKAPIPSVVGGRTQATIISVTPPGQQPPVPPQVTARQGQVVQATVVGTANGRPLVSLEGSLLSIEARPLPTGTQVTMLLPPLPTVTAARPAPAVFPTYPSLPAVAETASQLGGQPAAVMAAILPKLGPRLAAELMVVASAFTRGDIRPLVSDGVRQQIDRAGRTKAASALAGEVAEGSREASKNTAAEWRMITLPIHTGQSIEPIRLWLHAAPEADEDGKGQKGGEAQDTRFMIDLTLSKLGAIQIDGLARPGKLDLVFRTPGQLPQQIRRELNAVYVAAASAHNIAGGVAFQVAPPLKPEIKPQVSRPGWVV</sequence>
<feature type="compositionally biased region" description="Pro residues" evidence="1">
    <location>
        <begin position="78"/>
        <end position="94"/>
    </location>
</feature>
<feature type="compositionally biased region" description="Low complexity" evidence="1">
    <location>
        <begin position="30"/>
        <end position="46"/>
    </location>
</feature>
<keyword evidence="3" id="KW-1185">Reference proteome</keyword>
<organism evidence="2 3">
    <name type="scientific">Lacibacterium aquatile</name>
    <dbReference type="NCBI Taxonomy" id="1168082"/>
    <lineage>
        <taxon>Bacteria</taxon>
        <taxon>Pseudomonadati</taxon>
        <taxon>Pseudomonadota</taxon>
        <taxon>Alphaproteobacteria</taxon>
        <taxon>Rhodospirillales</taxon>
        <taxon>Rhodospirillaceae</taxon>
    </lineage>
</organism>
<evidence type="ECO:0000256" key="1">
    <source>
        <dbReference type="SAM" id="MobiDB-lite"/>
    </source>
</evidence>